<sequence length="244" mass="28246">MPCSQELWRNGVRLVEAELNEVQEAKKEPVDKGWYSYFLWVNWLVTYATLRQDSIQMLIASVAYALITFYVACRSKSLQFCLKMLPGVLLSMFLALKGFELIGGAAFGIALIAALYSNRKRFKMYGKYKSFMAFYGALVLMWIGFVGIPFIALMLGNLGQNVTYTTPRWVDITWSILTCLALWWLFHREQTNGRRFWETMRILYLFPIVFAILLIDWATLIPIKFISGKSALGDDEHDYFAWES</sequence>
<proteinExistence type="predicted"/>
<keyword evidence="1" id="KW-1133">Transmembrane helix</keyword>
<dbReference type="KEGG" id="sri:SELR_12630"/>
<evidence type="ECO:0000313" key="2">
    <source>
        <dbReference type="EMBL" id="BAL82971.1"/>
    </source>
</evidence>
<feature type="transmembrane region" description="Helical" evidence="1">
    <location>
        <begin position="131"/>
        <end position="156"/>
    </location>
</feature>
<protein>
    <submittedName>
        <fullName evidence="2">Uncharacterized protein</fullName>
    </submittedName>
</protein>
<dbReference type="EMBL" id="AP012292">
    <property type="protein sequence ID" value="BAL82971.1"/>
    <property type="molecule type" value="Genomic_DNA"/>
</dbReference>
<feature type="transmembrane region" description="Helical" evidence="1">
    <location>
        <begin position="168"/>
        <end position="186"/>
    </location>
</feature>
<organism evidence="2 3">
    <name type="scientific">Selenomonas ruminantium subsp. lactilytica (strain NBRC 103574 / TAM6421)</name>
    <dbReference type="NCBI Taxonomy" id="927704"/>
    <lineage>
        <taxon>Bacteria</taxon>
        <taxon>Bacillati</taxon>
        <taxon>Bacillota</taxon>
        <taxon>Negativicutes</taxon>
        <taxon>Selenomonadales</taxon>
        <taxon>Selenomonadaceae</taxon>
        <taxon>Selenomonas</taxon>
    </lineage>
</organism>
<evidence type="ECO:0000313" key="3">
    <source>
        <dbReference type="Proteomes" id="UP000007887"/>
    </source>
</evidence>
<keyword evidence="1" id="KW-0472">Membrane</keyword>
<dbReference type="AlphaFoldDB" id="I0GQD4"/>
<feature type="transmembrane region" description="Helical" evidence="1">
    <location>
        <begin position="56"/>
        <end position="73"/>
    </location>
</feature>
<keyword evidence="1" id="KW-0812">Transmembrane</keyword>
<gene>
    <name evidence="2" type="ordered locus">SELR_12630</name>
</gene>
<reference evidence="2 3" key="1">
    <citation type="submission" date="2011-10" db="EMBL/GenBank/DDBJ databases">
        <title>Whole genome sequence of Selenomonas ruminantium subsp. lactilytica TAM6421.</title>
        <authorList>
            <person name="Oguchi A."/>
            <person name="Ankai A."/>
            <person name="Kaneko J."/>
            <person name="Yamada-Narita S."/>
            <person name="Fukui S."/>
            <person name="Takahashi M."/>
            <person name="Onodera T."/>
            <person name="Kojima S."/>
            <person name="Fushimi T."/>
            <person name="Abe N."/>
            <person name="Kamio Y."/>
            <person name="Yamazaki S."/>
            <person name="Fujita N."/>
        </authorList>
    </citation>
    <scope>NUCLEOTIDE SEQUENCE [LARGE SCALE GENOMIC DNA]</scope>
    <source>
        <strain evidence="3">NBRC 103574 / TAM6421</strain>
    </source>
</reference>
<dbReference type="Proteomes" id="UP000007887">
    <property type="component" value="Chromosome"/>
</dbReference>
<accession>I0GQD4</accession>
<dbReference type="PATRIC" id="fig|927704.6.peg.1299"/>
<name>I0GQD4_SELRL</name>
<feature type="transmembrane region" description="Helical" evidence="1">
    <location>
        <begin position="202"/>
        <end position="223"/>
    </location>
</feature>
<dbReference type="HOGENOM" id="CLU_1137416_0_0_9"/>
<evidence type="ECO:0000256" key="1">
    <source>
        <dbReference type="SAM" id="Phobius"/>
    </source>
</evidence>